<dbReference type="Gene3D" id="3.40.50.10540">
    <property type="entry name" value="Crotonobetainyl-coa:carnitine coa-transferase, domain 1"/>
    <property type="match status" value="1"/>
</dbReference>
<accession>A0A1Q4HQA8</accession>
<dbReference type="InterPro" id="IPR023606">
    <property type="entry name" value="CoA-Trfase_III_dom_1_sf"/>
</dbReference>
<sequence>MSALTGSRVVELAGSVAGEYGDWPQRHPDVVFCSITPFGQGAAAEFGNAASINVFHASGWGYHMPSHPDPAKPPLRGPGNAERLARRLRAAGVPACKSATALDVIGDQRLWDRGLYRFVSDHREGQRPIVGPSWRMARDQARIARGAPDLGEHTEYVLHGILGAPTEAAGSTTGGT</sequence>
<dbReference type="Pfam" id="PF02515">
    <property type="entry name" value="CoA_transf_3"/>
    <property type="match status" value="1"/>
</dbReference>
<dbReference type="STRING" id="53378.BRW65_20955"/>
<proteinExistence type="predicted"/>
<gene>
    <name evidence="1" type="ORF">BRW65_20955</name>
</gene>
<dbReference type="SUPFAM" id="SSF89796">
    <property type="entry name" value="CoA-transferase family III (CaiB/BaiF)"/>
    <property type="match status" value="1"/>
</dbReference>
<dbReference type="Proteomes" id="UP000186438">
    <property type="component" value="Unassembled WGS sequence"/>
</dbReference>
<dbReference type="InterPro" id="IPR003673">
    <property type="entry name" value="CoA-Trfase_fam_III"/>
</dbReference>
<name>A0A1Q4HQA8_9MYCO</name>
<keyword evidence="2" id="KW-1185">Reference proteome</keyword>
<organism evidence="1 2">
    <name type="scientific">Mycobacterium paraffinicum</name>
    <dbReference type="NCBI Taxonomy" id="53378"/>
    <lineage>
        <taxon>Bacteria</taxon>
        <taxon>Bacillati</taxon>
        <taxon>Actinomycetota</taxon>
        <taxon>Actinomycetes</taxon>
        <taxon>Mycobacteriales</taxon>
        <taxon>Mycobacteriaceae</taxon>
        <taxon>Mycobacterium</taxon>
    </lineage>
</organism>
<dbReference type="EMBL" id="MPNT01000022">
    <property type="protein sequence ID" value="OJZ70214.1"/>
    <property type="molecule type" value="Genomic_DNA"/>
</dbReference>
<protein>
    <submittedName>
        <fullName evidence="1">Uncharacterized protein</fullName>
    </submittedName>
</protein>
<evidence type="ECO:0000313" key="2">
    <source>
        <dbReference type="Proteomes" id="UP000186438"/>
    </source>
</evidence>
<dbReference type="GO" id="GO:0003824">
    <property type="term" value="F:catalytic activity"/>
    <property type="evidence" value="ECO:0007669"/>
    <property type="project" value="InterPro"/>
</dbReference>
<reference evidence="1 2" key="1">
    <citation type="submission" date="2016-11" db="EMBL/GenBank/DDBJ databases">
        <title>Genome sequences of unsequenced Mycobacteria.</title>
        <authorList>
            <person name="Greninger A.L."/>
            <person name="Fang F."/>
            <person name="Jerome K.R."/>
        </authorList>
    </citation>
    <scope>NUCLEOTIDE SEQUENCE [LARGE SCALE GENOMIC DNA]</scope>
    <source>
        <strain evidence="1 2">M11</strain>
    </source>
</reference>
<dbReference type="AlphaFoldDB" id="A0A1Q4HQA8"/>
<evidence type="ECO:0000313" key="1">
    <source>
        <dbReference type="EMBL" id="OJZ70214.1"/>
    </source>
</evidence>
<comment type="caution">
    <text evidence="1">The sequence shown here is derived from an EMBL/GenBank/DDBJ whole genome shotgun (WGS) entry which is preliminary data.</text>
</comment>